<evidence type="ECO:0000256" key="1">
    <source>
        <dbReference type="SAM" id="Phobius"/>
    </source>
</evidence>
<evidence type="ECO:0000313" key="2">
    <source>
        <dbReference type="EMBL" id="PQO42894.1"/>
    </source>
</evidence>
<dbReference type="Proteomes" id="UP000237819">
    <property type="component" value="Unassembled WGS sequence"/>
</dbReference>
<feature type="transmembrane region" description="Helical" evidence="1">
    <location>
        <begin position="21"/>
        <end position="39"/>
    </location>
</feature>
<dbReference type="OrthoDB" id="303795at2"/>
<feature type="transmembrane region" description="Helical" evidence="1">
    <location>
        <begin position="80"/>
        <end position="102"/>
    </location>
</feature>
<sequence length="205" mass="22740">MSEESEELIIAEKAPSTSRPGMLTGLAVAGIVLGVWKLGGLASSLPFVLQSQYGQSNQFQGEPILVEYQELVTQVQTKYILFQMLLLPLTIVVAGLLVWASFKALKLKPRSDVWMKRAVVAAGLLNVAGAVLLVFWQKDNYDVLQTVFANVNEENQSALIMSYVMKGTFYLTIAATVGFLVLELAYYVIAFRYFSKPETRELFQG</sequence>
<keyword evidence="1" id="KW-0472">Membrane</keyword>
<dbReference type="RefSeq" id="WP_105338106.1">
    <property type="nucleotide sequence ID" value="NZ_PUHZ01000024.1"/>
</dbReference>
<comment type="caution">
    <text evidence="2">The sequence shown here is derived from an EMBL/GenBank/DDBJ whole genome shotgun (WGS) entry which is preliminary data.</text>
</comment>
<evidence type="ECO:0000313" key="3">
    <source>
        <dbReference type="Proteomes" id="UP000237819"/>
    </source>
</evidence>
<name>A0A2S8GFR0_9BACT</name>
<proteinExistence type="predicted"/>
<protein>
    <submittedName>
        <fullName evidence="2">Uncharacterized protein</fullName>
    </submittedName>
</protein>
<keyword evidence="1" id="KW-1133">Transmembrane helix</keyword>
<keyword evidence="1" id="KW-0812">Transmembrane</keyword>
<gene>
    <name evidence="2" type="ORF">C5Y93_24530</name>
</gene>
<dbReference type="AlphaFoldDB" id="A0A2S8GFR0"/>
<organism evidence="2 3">
    <name type="scientific">Blastopirellula marina</name>
    <dbReference type="NCBI Taxonomy" id="124"/>
    <lineage>
        <taxon>Bacteria</taxon>
        <taxon>Pseudomonadati</taxon>
        <taxon>Planctomycetota</taxon>
        <taxon>Planctomycetia</taxon>
        <taxon>Pirellulales</taxon>
        <taxon>Pirellulaceae</taxon>
        <taxon>Blastopirellula</taxon>
    </lineage>
</organism>
<dbReference type="EMBL" id="PUHZ01000024">
    <property type="protein sequence ID" value="PQO42894.1"/>
    <property type="molecule type" value="Genomic_DNA"/>
</dbReference>
<accession>A0A2S8GFR0</accession>
<feature type="transmembrane region" description="Helical" evidence="1">
    <location>
        <begin position="169"/>
        <end position="194"/>
    </location>
</feature>
<reference evidence="2 3" key="1">
    <citation type="submission" date="2018-02" db="EMBL/GenBank/DDBJ databases">
        <title>Comparative genomes isolates from brazilian mangrove.</title>
        <authorList>
            <person name="Araujo J.E."/>
            <person name="Taketani R.G."/>
            <person name="Silva M.C.P."/>
            <person name="Loureco M.V."/>
            <person name="Andreote F.D."/>
        </authorList>
    </citation>
    <scope>NUCLEOTIDE SEQUENCE [LARGE SCALE GENOMIC DNA]</scope>
    <source>
        <strain evidence="2 3">Nap-Phe MGV</strain>
    </source>
</reference>
<feature type="transmembrane region" description="Helical" evidence="1">
    <location>
        <begin position="114"/>
        <end position="136"/>
    </location>
</feature>